<organism evidence="1 2">
    <name type="scientific">Catenulispora yoronensis</name>
    <dbReference type="NCBI Taxonomy" id="450799"/>
    <lineage>
        <taxon>Bacteria</taxon>
        <taxon>Bacillati</taxon>
        <taxon>Actinomycetota</taxon>
        <taxon>Actinomycetes</taxon>
        <taxon>Catenulisporales</taxon>
        <taxon>Catenulisporaceae</taxon>
        <taxon>Catenulispora</taxon>
    </lineage>
</organism>
<evidence type="ECO:0000313" key="2">
    <source>
        <dbReference type="Proteomes" id="UP001500751"/>
    </source>
</evidence>
<accession>A0ABP5GRG5</accession>
<name>A0ABP5GRG5_9ACTN</name>
<keyword evidence="2" id="KW-1185">Reference proteome</keyword>
<comment type="caution">
    <text evidence="1">The sequence shown here is derived from an EMBL/GenBank/DDBJ whole genome shotgun (WGS) entry which is preliminary data.</text>
</comment>
<dbReference type="Proteomes" id="UP001500751">
    <property type="component" value="Unassembled WGS sequence"/>
</dbReference>
<gene>
    <name evidence="1" type="ORF">GCM10009839_69320</name>
</gene>
<dbReference type="EMBL" id="BAAAQN010000053">
    <property type="protein sequence ID" value="GAA2052164.1"/>
    <property type="molecule type" value="Genomic_DNA"/>
</dbReference>
<reference evidence="2" key="1">
    <citation type="journal article" date="2019" name="Int. J. Syst. Evol. Microbiol.">
        <title>The Global Catalogue of Microorganisms (GCM) 10K type strain sequencing project: providing services to taxonomists for standard genome sequencing and annotation.</title>
        <authorList>
            <consortium name="The Broad Institute Genomics Platform"/>
            <consortium name="The Broad Institute Genome Sequencing Center for Infectious Disease"/>
            <person name="Wu L."/>
            <person name="Ma J."/>
        </authorList>
    </citation>
    <scope>NUCLEOTIDE SEQUENCE [LARGE SCALE GENOMIC DNA]</scope>
    <source>
        <strain evidence="2">JCM 16014</strain>
    </source>
</reference>
<protein>
    <submittedName>
        <fullName evidence="1">Uncharacterized protein</fullName>
    </submittedName>
</protein>
<evidence type="ECO:0000313" key="1">
    <source>
        <dbReference type="EMBL" id="GAA2052164.1"/>
    </source>
</evidence>
<proteinExistence type="predicted"/>
<sequence length="165" mass="17811">MKLNYLVLCRVFAWLRLAARDSTAKDVEILMLRHQLAVAQHRDPHLARRLTWADRVAGIPGRTATGRPTAATEVDRRARDATTLAPGTAAPPLGTALTAPPGTTCDLPEDQALVLRLARENPGWGYRRIHGELAGLGIKTALSTVWEILKEAGIGPDAARDNGPT</sequence>
<dbReference type="RefSeq" id="WP_344669922.1">
    <property type="nucleotide sequence ID" value="NZ_BAAAQN010000053.1"/>
</dbReference>